<dbReference type="PANTHER" id="PTHR48079">
    <property type="entry name" value="PROTEIN YEEZ"/>
    <property type="match status" value="1"/>
</dbReference>
<feature type="region of interest" description="Disordered" evidence="1">
    <location>
        <begin position="122"/>
        <end position="144"/>
    </location>
</feature>
<comment type="caution">
    <text evidence="3">The sequence shown here is derived from an EMBL/GenBank/DDBJ whole genome shotgun (WGS) entry which is preliminary data.</text>
</comment>
<name>A0A2S8FTM1_9BACT</name>
<protein>
    <recommendedName>
        <fullName evidence="2">NAD-dependent epimerase/dehydratase domain-containing protein</fullName>
    </recommendedName>
</protein>
<accession>A0A2S8FTM1</accession>
<dbReference type="RefSeq" id="WP_105355018.1">
    <property type="nucleotide sequence ID" value="NZ_PUIB01000016.1"/>
</dbReference>
<dbReference type="SUPFAM" id="SSF51735">
    <property type="entry name" value="NAD(P)-binding Rossmann-fold domains"/>
    <property type="match status" value="1"/>
</dbReference>
<dbReference type="OrthoDB" id="9811743at2"/>
<dbReference type="EMBL" id="PUIB01000016">
    <property type="protein sequence ID" value="PQO35184.1"/>
    <property type="molecule type" value="Genomic_DNA"/>
</dbReference>
<evidence type="ECO:0000256" key="1">
    <source>
        <dbReference type="SAM" id="MobiDB-lite"/>
    </source>
</evidence>
<dbReference type="PANTHER" id="PTHR48079:SF6">
    <property type="entry name" value="NAD(P)-BINDING DOMAIN-CONTAINING PROTEIN-RELATED"/>
    <property type="match status" value="1"/>
</dbReference>
<dbReference type="InterPro" id="IPR051783">
    <property type="entry name" value="NAD(P)-dependent_oxidoreduct"/>
</dbReference>
<sequence>MAKYFVTGGSGFVGRHLCRRLAADGHSLRCAVRKTSDTDHLKDLDAELVELDLAHSGDDLEQAIDGCDAVYHVAGLTRATSPDQLYSVNRDGTQRLCEAAAAQADPPPILYVSSLAAVGPARQGNPKRTEDFPKPISNYGRSKRAGERQAELVADRVPITIVRPGIVFGEENREMLPMFQPIRHFAVHPMPGGDLRVSLIYISDLIDLLLKAMADGKRISHREDPQSKFDGVGYYFAADQHQPNYEELGEMLADAVGVDNLHSLSLPKPILWTSATLSELTGRALGQAYVFNLDKIREATAGSWICDVSRTREELGFEPSQSLESRLQQTADWYRDAGWL</sequence>
<dbReference type="Proteomes" id="UP000239388">
    <property type="component" value="Unassembled WGS sequence"/>
</dbReference>
<dbReference type="Pfam" id="PF01370">
    <property type="entry name" value="Epimerase"/>
    <property type="match status" value="1"/>
</dbReference>
<evidence type="ECO:0000313" key="3">
    <source>
        <dbReference type="EMBL" id="PQO35184.1"/>
    </source>
</evidence>
<organism evidence="3 4">
    <name type="scientific">Blastopirellula marina</name>
    <dbReference type="NCBI Taxonomy" id="124"/>
    <lineage>
        <taxon>Bacteria</taxon>
        <taxon>Pseudomonadati</taxon>
        <taxon>Planctomycetota</taxon>
        <taxon>Planctomycetia</taxon>
        <taxon>Pirellulales</taxon>
        <taxon>Pirellulaceae</taxon>
        <taxon>Blastopirellula</taxon>
    </lineage>
</organism>
<dbReference type="Gene3D" id="3.40.50.720">
    <property type="entry name" value="NAD(P)-binding Rossmann-like Domain"/>
    <property type="match status" value="1"/>
</dbReference>
<proteinExistence type="predicted"/>
<gene>
    <name evidence="3" type="ORF">C5Y98_14640</name>
</gene>
<dbReference type="AlphaFoldDB" id="A0A2S8FTM1"/>
<dbReference type="InterPro" id="IPR001509">
    <property type="entry name" value="Epimerase_deHydtase"/>
</dbReference>
<evidence type="ECO:0000259" key="2">
    <source>
        <dbReference type="Pfam" id="PF01370"/>
    </source>
</evidence>
<dbReference type="GO" id="GO:0005737">
    <property type="term" value="C:cytoplasm"/>
    <property type="evidence" value="ECO:0007669"/>
    <property type="project" value="TreeGrafter"/>
</dbReference>
<dbReference type="GO" id="GO:0004029">
    <property type="term" value="F:aldehyde dehydrogenase (NAD+) activity"/>
    <property type="evidence" value="ECO:0007669"/>
    <property type="project" value="TreeGrafter"/>
</dbReference>
<feature type="domain" description="NAD-dependent epimerase/dehydratase" evidence="2">
    <location>
        <begin position="5"/>
        <end position="220"/>
    </location>
</feature>
<dbReference type="InterPro" id="IPR036291">
    <property type="entry name" value="NAD(P)-bd_dom_sf"/>
</dbReference>
<evidence type="ECO:0000313" key="4">
    <source>
        <dbReference type="Proteomes" id="UP000239388"/>
    </source>
</evidence>
<reference evidence="3 4" key="1">
    <citation type="submission" date="2018-02" db="EMBL/GenBank/DDBJ databases">
        <title>Comparative genomes isolates from brazilian mangrove.</title>
        <authorList>
            <person name="Araujo J.E."/>
            <person name="Taketani R.G."/>
            <person name="Silva M.C.P."/>
            <person name="Loureco M.V."/>
            <person name="Andreote F.D."/>
        </authorList>
    </citation>
    <scope>NUCLEOTIDE SEQUENCE [LARGE SCALE GENOMIC DNA]</scope>
    <source>
        <strain evidence="3 4">NAP PRIS-MGV</strain>
    </source>
</reference>